<dbReference type="Gene3D" id="3.30.230.10">
    <property type="match status" value="1"/>
</dbReference>
<gene>
    <name evidence="2" type="ORF">SCE1572_25545</name>
</gene>
<protein>
    <recommendedName>
        <fullName evidence="4">GHMP kinase N-terminal domain-containing protein</fullName>
    </recommendedName>
</protein>
<accession>S4XZ05</accession>
<dbReference type="PRINTS" id="PR00959">
    <property type="entry name" value="MEVGALKINASE"/>
</dbReference>
<feature type="region of interest" description="Disordered" evidence="1">
    <location>
        <begin position="139"/>
        <end position="194"/>
    </location>
</feature>
<dbReference type="HOGENOM" id="CLU_1401654_0_0_7"/>
<sequence>MIVRAPGKLVLSGAYAVLEGAPALVAAVDRYVVADPARQADLVTEEVQAAIDAGALDRAAWFDASALRSAAPDPTAGAPAGAGAPPREASRKLGLGSSAAILVATLAARAAAAAPTSAAETFPIDAAASTVGFVGSKVRRRPAGRCPRGTPARSSSPRSPRTGGRRAGAAASTSRRASTAASSAAGSTRTARSP</sequence>
<dbReference type="EMBL" id="CP003969">
    <property type="protein sequence ID" value="AGP37561.1"/>
    <property type="molecule type" value="Genomic_DNA"/>
</dbReference>
<evidence type="ECO:0000313" key="2">
    <source>
        <dbReference type="EMBL" id="AGP37561.1"/>
    </source>
</evidence>
<dbReference type="PATRIC" id="fig|1254432.3.peg.5784"/>
<feature type="compositionally biased region" description="Low complexity" evidence="1">
    <location>
        <begin position="70"/>
        <end position="86"/>
    </location>
</feature>
<evidence type="ECO:0000256" key="1">
    <source>
        <dbReference type="SAM" id="MobiDB-lite"/>
    </source>
</evidence>
<evidence type="ECO:0000313" key="3">
    <source>
        <dbReference type="Proteomes" id="UP000014803"/>
    </source>
</evidence>
<dbReference type="Proteomes" id="UP000014803">
    <property type="component" value="Chromosome"/>
</dbReference>
<reference evidence="2 3" key="1">
    <citation type="journal article" date="2013" name="Sci. Rep.">
        <title>Extraordinary expansion of a Sorangium cellulosum genome from an alkaline milieu.</title>
        <authorList>
            <person name="Han K."/>
            <person name="Li Z.F."/>
            <person name="Peng R."/>
            <person name="Zhu L.P."/>
            <person name="Zhou T."/>
            <person name="Wang L.G."/>
            <person name="Li S.G."/>
            <person name="Zhang X.B."/>
            <person name="Hu W."/>
            <person name="Wu Z.H."/>
            <person name="Qin N."/>
            <person name="Li Y.Z."/>
        </authorList>
    </citation>
    <scope>NUCLEOTIDE SEQUENCE [LARGE SCALE GENOMIC DNA]</scope>
    <source>
        <strain evidence="2 3">So0157-2</strain>
    </source>
</reference>
<dbReference type="SUPFAM" id="SSF54211">
    <property type="entry name" value="Ribosomal protein S5 domain 2-like"/>
    <property type="match status" value="1"/>
</dbReference>
<dbReference type="STRING" id="1254432.SCE1572_25545"/>
<dbReference type="InterPro" id="IPR014721">
    <property type="entry name" value="Ribsml_uS5_D2-typ_fold_subgr"/>
</dbReference>
<dbReference type="InterPro" id="IPR020568">
    <property type="entry name" value="Ribosomal_Su5_D2-typ_SF"/>
</dbReference>
<dbReference type="KEGG" id="scu:SCE1572_25545"/>
<dbReference type="AlphaFoldDB" id="S4XZ05"/>
<organism evidence="2 3">
    <name type="scientific">Sorangium cellulosum So0157-2</name>
    <dbReference type="NCBI Taxonomy" id="1254432"/>
    <lineage>
        <taxon>Bacteria</taxon>
        <taxon>Pseudomonadati</taxon>
        <taxon>Myxococcota</taxon>
        <taxon>Polyangia</taxon>
        <taxon>Polyangiales</taxon>
        <taxon>Polyangiaceae</taxon>
        <taxon>Sorangium</taxon>
    </lineage>
</organism>
<feature type="compositionally biased region" description="Low complexity" evidence="1">
    <location>
        <begin position="147"/>
        <end position="194"/>
    </location>
</feature>
<name>S4XZ05_SORCE</name>
<feature type="region of interest" description="Disordered" evidence="1">
    <location>
        <begin position="70"/>
        <end position="91"/>
    </location>
</feature>
<evidence type="ECO:0008006" key="4">
    <source>
        <dbReference type="Google" id="ProtNLM"/>
    </source>
</evidence>
<dbReference type="eggNOG" id="COG1577">
    <property type="taxonomic scope" value="Bacteria"/>
</dbReference>
<proteinExistence type="predicted"/>